<dbReference type="GO" id="GO:0051301">
    <property type="term" value="P:cell division"/>
    <property type="evidence" value="ECO:0007669"/>
    <property type="project" value="UniProtKB-KW"/>
</dbReference>
<dbReference type="SUPFAM" id="SSF55229">
    <property type="entry name" value="Cell division protein MinE topological specificity domain"/>
    <property type="match status" value="1"/>
</dbReference>
<name>A0A6N2VHE7_BLAHA</name>
<gene>
    <name evidence="3" type="ORF">BHLFYP23_00996</name>
</gene>
<evidence type="ECO:0000313" key="3">
    <source>
        <dbReference type="EMBL" id="VYT27931.1"/>
    </source>
</evidence>
<organism evidence="3">
    <name type="scientific">Blautia hansenii</name>
    <name type="common">Ruminococcus hansenii</name>
    <dbReference type="NCBI Taxonomy" id="1322"/>
    <lineage>
        <taxon>Bacteria</taxon>
        <taxon>Bacillati</taxon>
        <taxon>Bacillota</taxon>
        <taxon>Clostridia</taxon>
        <taxon>Lachnospirales</taxon>
        <taxon>Lachnospiraceae</taxon>
        <taxon>Blautia</taxon>
    </lineage>
</organism>
<evidence type="ECO:0000256" key="2">
    <source>
        <dbReference type="ARBA" id="ARBA00025265"/>
    </source>
</evidence>
<keyword evidence="3" id="KW-0131">Cell cycle</keyword>
<sequence length="87" mass="10185">MFRFPCRPSGFVAKDRLKLLLTSERLECSPQMMTMLQNDLIRAVNKYFAVHEQKVEIRYRKDTATVTAYIPLQTDIKNSSPGMLFQR</sequence>
<evidence type="ECO:0000256" key="1">
    <source>
        <dbReference type="ARBA" id="ARBA00008168"/>
    </source>
</evidence>
<accession>A0A6N2VHE7</accession>
<comment type="function">
    <text evidence="2">Prevents the cell division inhibition by proteins MinC and MinD at internal division sites while permitting inhibition at polar sites. This ensures cell division at the proper site by restricting the formation of a division septum at the midpoint of the long axis of the cell.</text>
</comment>
<dbReference type="AlphaFoldDB" id="A0A6N2VHE7"/>
<dbReference type="InterPro" id="IPR036707">
    <property type="entry name" value="MinE_sf"/>
</dbReference>
<dbReference type="Gene3D" id="3.30.1070.10">
    <property type="entry name" value="Cell division topological specificity factor MinE"/>
    <property type="match status" value="1"/>
</dbReference>
<protein>
    <submittedName>
        <fullName evidence="3">Cell division topological specificity factor MinE</fullName>
    </submittedName>
</protein>
<dbReference type="InterPro" id="IPR005527">
    <property type="entry name" value="MinE"/>
</dbReference>
<dbReference type="EMBL" id="CACRSY010000016">
    <property type="protein sequence ID" value="VYT27931.1"/>
    <property type="molecule type" value="Genomic_DNA"/>
</dbReference>
<proteinExistence type="inferred from homology"/>
<keyword evidence="3" id="KW-0132">Cell division</keyword>
<comment type="similarity">
    <text evidence="1">Belongs to the MinE family.</text>
</comment>
<dbReference type="Pfam" id="PF03776">
    <property type="entry name" value="MinE"/>
    <property type="match status" value="1"/>
</dbReference>
<dbReference type="RefSeq" id="WP_004221856.1">
    <property type="nucleotide sequence ID" value="NZ_CACRSY010000016.1"/>
</dbReference>
<dbReference type="GO" id="GO:0032955">
    <property type="term" value="P:regulation of division septum assembly"/>
    <property type="evidence" value="ECO:0007669"/>
    <property type="project" value="InterPro"/>
</dbReference>
<reference evidence="3" key="1">
    <citation type="submission" date="2019-11" db="EMBL/GenBank/DDBJ databases">
        <authorList>
            <person name="Feng L."/>
        </authorList>
    </citation>
    <scope>NUCLEOTIDE SEQUENCE</scope>
    <source>
        <strain evidence="3">BhanseniiLFYP23</strain>
    </source>
</reference>